<dbReference type="RefSeq" id="WP_106335979.1">
    <property type="nucleotide sequence ID" value="NZ_PVZS01000006.1"/>
</dbReference>
<keyword evidence="4" id="KW-1185">Reference proteome</keyword>
<dbReference type="AlphaFoldDB" id="A0A2T1HVP3"/>
<dbReference type="Proteomes" id="UP000239772">
    <property type="component" value="Unassembled WGS sequence"/>
</dbReference>
<name>A0A2T1HVP3_9HYPH</name>
<feature type="signal peptide" evidence="1">
    <location>
        <begin position="1"/>
        <end position="29"/>
    </location>
</feature>
<gene>
    <name evidence="3" type="ORF">SLNSH_07080</name>
</gene>
<organism evidence="3 4">
    <name type="scientific">Alsobacter soli</name>
    <dbReference type="NCBI Taxonomy" id="2109933"/>
    <lineage>
        <taxon>Bacteria</taxon>
        <taxon>Pseudomonadati</taxon>
        <taxon>Pseudomonadota</taxon>
        <taxon>Alphaproteobacteria</taxon>
        <taxon>Hyphomicrobiales</taxon>
        <taxon>Alsobacteraceae</taxon>
        <taxon>Alsobacter</taxon>
    </lineage>
</organism>
<evidence type="ECO:0000256" key="1">
    <source>
        <dbReference type="SAM" id="SignalP"/>
    </source>
</evidence>
<reference evidence="4" key="1">
    <citation type="submission" date="2018-03" db="EMBL/GenBank/DDBJ databases">
        <authorList>
            <person name="Sun L."/>
            <person name="Liu H."/>
            <person name="Chen W."/>
            <person name="Huang K."/>
            <person name="Liu W."/>
            <person name="Gao X."/>
        </authorList>
    </citation>
    <scope>NUCLEOTIDE SEQUENCE [LARGE SCALE GENOMIC DNA]</scope>
    <source>
        <strain evidence="4">SH9</strain>
    </source>
</reference>
<evidence type="ECO:0000313" key="4">
    <source>
        <dbReference type="Proteomes" id="UP000239772"/>
    </source>
</evidence>
<evidence type="ECO:0000313" key="3">
    <source>
        <dbReference type="EMBL" id="PSC05736.1"/>
    </source>
</evidence>
<dbReference type="InterPro" id="IPR018637">
    <property type="entry name" value="DUF2059"/>
</dbReference>
<sequence>MSIITAYRTRATLAAAALALTLSAAPVLAQQPAASHLAAARDVVLASGMSRSFDAMVPQFTEQMKSSLLTTRPEIAKDLNEVLAKLKPEFEAQREDIVNAAAKVFAARMSEVELKDVAAFYKSASGQKYVAAQPQVMDELFSQMQAWSQRLSEFMITRVRAEMKQRGVQL</sequence>
<protein>
    <submittedName>
        <fullName evidence="3">DUF2059 domain-containing protein</fullName>
    </submittedName>
</protein>
<dbReference type="Pfam" id="PF09832">
    <property type="entry name" value="DUF2059"/>
    <property type="match status" value="1"/>
</dbReference>
<dbReference type="EMBL" id="PVZS01000006">
    <property type="protein sequence ID" value="PSC05736.1"/>
    <property type="molecule type" value="Genomic_DNA"/>
</dbReference>
<feature type="domain" description="DUF2059" evidence="2">
    <location>
        <begin position="96"/>
        <end position="152"/>
    </location>
</feature>
<comment type="caution">
    <text evidence="3">The sequence shown here is derived from an EMBL/GenBank/DDBJ whole genome shotgun (WGS) entry which is preliminary data.</text>
</comment>
<dbReference type="OrthoDB" id="5327699at2"/>
<feature type="chain" id="PRO_5015612674" evidence="1">
    <location>
        <begin position="30"/>
        <end position="170"/>
    </location>
</feature>
<accession>A0A2T1HVP3</accession>
<evidence type="ECO:0000259" key="2">
    <source>
        <dbReference type="Pfam" id="PF09832"/>
    </source>
</evidence>
<keyword evidence="1" id="KW-0732">Signal</keyword>
<proteinExistence type="predicted"/>